<dbReference type="AlphaFoldDB" id="A0A8J2PEJ8"/>
<evidence type="ECO:0000313" key="1">
    <source>
        <dbReference type="EMBL" id="CAG7820632.1"/>
    </source>
</evidence>
<sequence>MNVHFDEAEFRTPNHIFWQTDNPCHWWNDPLSAGDPLRQAVEAGGNTAIICSYDGGAPIINYDMLLSLNFPMDLVSDLMNFDTGNTGFCLEYSQRQ</sequence>
<reference evidence="1" key="1">
    <citation type="submission" date="2021-06" db="EMBL/GenBank/DDBJ databases">
        <authorList>
            <person name="Hodson N. C."/>
            <person name="Mongue J. A."/>
            <person name="Jaron S. K."/>
        </authorList>
    </citation>
    <scope>NUCLEOTIDE SEQUENCE</scope>
</reference>
<name>A0A8J2PEJ8_9HEXA</name>
<dbReference type="Proteomes" id="UP000708208">
    <property type="component" value="Unassembled WGS sequence"/>
</dbReference>
<dbReference type="EMBL" id="CAJVCH010485266">
    <property type="protein sequence ID" value="CAG7820632.1"/>
    <property type="molecule type" value="Genomic_DNA"/>
</dbReference>
<comment type="caution">
    <text evidence="1">The sequence shown here is derived from an EMBL/GenBank/DDBJ whole genome shotgun (WGS) entry which is preliminary data.</text>
</comment>
<proteinExistence type="predicted"/>
<evidence type="ECO:0000313" key="2">
    <source>
        <dbReference type="Proteomes" id="UP000708208"/>
    </source>
</evidence>
<organism evidence="1 2">
    <name type="scientific">Allacma fusca</name>
    <dbReference type="NCBI Taxonomy" id="39272"/>
    <lineage>
        <taxon>Eukaryota</taxon>
        <taxon>Metazoa</taxon>
        <taxon>Ecdysozoa</taxon>
        <taxon>Arthropoda</taxon>
        <taxon>Hexapoda</taxon>
        <taxon>Collembola</taxon>
        <taxon>Symphypleona</taxon>
        <taxon>Sminthuridae</taxon>
        <taxon>Allacma</taxon>
    </lineage>
</organism>
<gene>
    <name evidence="1" type="ORF">AFUS01_LOCUS31016</name>
</gene>
<accession>A0A8J2PEJ8</accession>
<keyword evidence="2" id="KW-1185">Reference proteome</keyword>
<protein>
    <submittedName>
        <fullName evidence="1">Uncharacterized protein</fullName>
    </submittedName>
</protein>